<dbReference type="PATRIC" id="fig|291169.3.peg.508"/>
<dbReference type="Gene3D" id="1.10.3210.10">
    <property type="entry name" value="Hypothetical protein af1432"/>
    <property type="match status" value="1"/>
</dbReference>
<evidence type="ECO:0000313" key="3">
    <source>
        <dbReference type="Proteomes" id="UP000094379"/>
    </source>
</evidence>
<feature type="domain" description="HDOD" evidence="1">
    <location>
        <begin position="22"/>
        <end position="209"/>
    </location>
</feature>
<dbReference type="PANTHER" id="PTHR33525:SF3">
    <property type="entry name" value="RIBONUCLEASE Y"/>
    <property type="match status" value="1"/>
</dbReference>
<keyword evidence="3" id="KW-1185">Reference proteome</keyword>
<comment type="caution">
    <text evidence="2">The sequence shown here is derived from an EMBL/GenBank/DDBJ whole genome shotgun (WGS) entry which is preliminary data.</text>
</comment>
<dbReference type="EMBL" id="MCRI01000002">
    <property type="protein sequence ID" value="ODN67995.1"/>
    <property type="molecule type" value="Genomic_DNA"/>
</dbReference>
<name>A0A1E3GVL6_9GAMM</name>
<dbReference type="STRING" id="291169.A9E74_00501"/>
<evidence type="ECO:0000259" key="1">
    <source>
        <dbReference type="PROSITE" id="PS51833"/>
    </source>
</evidence>
<dbReference type="PANTHER" id="PTHR33525">
    <property type="match status" value="1"/>
</dbReference>
<accession>A0A1E3GVL6</accession>
<dbReference type="AlphaFoldDB" id="A0A1E3GVL6"/>
<dbReference type="Proteomes" id="UP000094379">
    <property type="component" value="Unassembled WGS sequence"/>
</dbReference>
<sequence length="280" mass="30964">MSQQDQLYTTIINDLQKGKLVLPTLPEVALKVREVANNPDVSAAQLAEVITTDAALSARLIKVANSPLYRGRVEVESVQTAVSRLGIPMVRNLVTSLVMEQMFRPTNKKLEKRMRDLWQHSIEVAAASQVIASKHSHIANDEAMLAGLIHEIGALPILMKAADMPDLIEDPRRLDTLIENLYSKIGEAILKSWDFPENLITVAAEHANLNRNSQNGPDLTDVVQVASLQSYFNTNKALDPNTRDKVLAFRKLGIDTGISVVELDENSEEYAAALALFQNF</sequence>
<dbReference type="InterPro" id="IPR052340">
    <property type="entry name" value="RNase_Y/CdgJ"/>
</dbReference>
<organism evidence="2 3">
    <name type="scientific">Methylophaga muralis</name>
    <dbReference type="NCBI Taxonomy" id="291169"/>
    <lineage>
        <taxon>Bacteria</taxon>
        <taxon>Pseudomonadati</taxon>
        <taxon>Pseudomonadota</taxon>
        <taxon>Gammaproteobacteria</taxon>
        <taxon>Thiotrichales</taxon>
        <taxon>Piscirickettsiaceae</taxon>
        <taxon>Methylophaga</taxon>
    </lineage>
</organism>
<dbReference type="InterPro" id="IPR013976">
    <property type="entry name" value="HDOD"/>
</dbReference>
<reference evidence="2 3" key="1">
    <citation type="submission" date="2016-07" db="EMBL/GenBank/DDBJ databases">
        <title>Draft Genome Sequence of Methylophaga muralis Bur 1.</title>
        <authorList>
            <person name="Vasilenko O.V."/>
            <person name="Doronina N.V."/>
            <person name="Shmareva M.N."/>
            <person name="Tarlachkov S.V."/>
            <person name="Mustakhimov I."/>
            <person name="Trotsenko Y.A."/>
        </authorList>
    </citation>
    <scope>NUCLEOTIDE SEQUENCE [LARGE SCALE GENOMIC DNA]</scope>
    <source>
        <strain evidence="2 3">Bur 1</strain>
    </source>
</reference>
<gene>
    <name evidence="2" type="ORF">A9E74_00501</name>
</gene>
<dbReference type="SUPFAM" id="SSF109604">
    <property type="entry name" value="HD-domain/PDEase-like"/>
    <property type="match status" value="1"/>
</dbReference>
<dbReference type="PROSITE" id="PS51833">
    <property type="entry name" value="HDOD"/>
    <property type="match status" value="1"/>
</dbReference>
<protein>
    <submittedName>
        <fullName evidence="2">HDOD domain protein</fullName>
    </submittedName>
</protein>
<proteinExistence type="predicted"/>
<evidence type="ECO:0000313" key="2">
    <source>
        <dbReference type="EMBL" id="ODN67995.1"/>
    </source>
</evidence>
<dbReference type="Pfam" id="PF08668">
    <property type="entry name" value="HDOD"/>
    <property type="match status" value="1"/>
</dbReference>
<dbReference type="RefSeq" id="WP_069295065.1">
    <property type="nucleotide sequence ID" value="NZ_MCRI01000002.1"/>
</dbReference>